<evidence type="ECO:0000313" key="3">
    <source>
        <dbReference type="EMBL" id="SMX43694.1"/>
    </source>
</evidence>
<dbReference type="PANTHER" id="PTHR12302:SF26">
    <property type="entry name" value="BLR1266 PROTEIN"/>
    <property type="match status" value="1"/>
</dbReference>
<keyword evidence="4" id="KW-1185">Reference proteome</keyword>
<dbReference type="AlphaFoldDB" id="A0A238KLR0"/>
<dbReference type="InterPro" id="IPR016071">
    <property type="entry name" value="Staphylococal_nuclease_OB-fold"/>
</dbReference>
<dbReference type="InterPro" id="IPR035437">
    <property type="entry name" value="SNase_OB-fold_sf"/>
</dbReference>
<feature type="domain" description="TNase-like" evidence="2">
    <location>
        <begin position="18"/>
        <end position="161"/>
    </location>
</feature>
<evidence type="ECO:0000313" key="4">
    <source>
        <dbReference type="Proteomes" id="UP000207598"/>
    </source>
</evidence>
<evidence type="ECO:0000259" key="2">
    <source>
        <dbReference type="PROSITE" id="PS50830"/>
    </source>
</evidence>
<organism evidence="3 4">
    <name type="scientific">Maliponia aquimaris</name>
    <dbReference type="NCBI Taxonomy" id="1673631"/>
    <lineage>
        <taxon>Bacteria</taxon>
        <taxon>Pseudomonadati</taxon>
        <taxon>Pseudomonadota</taxon>
        <taxon>Alphaproteobacteria</taxon>
        <taxon>Rhodobacterales</taxon>
        <taxon>Paracoccaceae</taxon>
        <taxon>Maliponia</taxon>
    </lineage>
</organism>
<dbReference type="PROSITE" id="PS50830">
    <property type="entry name" value="TNASE_3"/>
    <property type="match status" value="1"/>
</dbReference>
<reference evidence="3 4" key="1">
    <citation type="submission" date="2017-05" db="EMBL/GenBank/DDBJ databases">
        <authorList>
            <person name="Song R."/>
            <person name="Chenine A.L."/>
            <person name="Ruprecht R.M."/>
        </authorList>
    </citation>
    <scope>NUCLEOTIDE SEQUENCE [LARGE SCALE GENOMIC DNA]</scope>
    <source>
        <strain evidence="3 4">CECT 8898</strain>
    </source>
</reference>
<dbReference type="SUPFAM" id="SSF50199">
    <property type="entry name" value="Staphylococcal nuclease"/>
    <property type="match status" value="1"/>
</dbReference>
<name>A0A238KLR0_9RHOB</name>
<feature type="signal peptide" evidence="1">
    <location>
        <begin position="1"/>
        <end position="19"/>
    </location>
</feature>
<dbReference type="RefSeq" id="WP_094021701.1">
    <property type="nucleotide sequence ID" value="NZ_FXYF01000007.1"/>
</dbReference>
<dbReference type="Pfam" id="PF00565">
    <property type="entry name" value="SNase"/>
    <property type="match status" value="1"/>
</dbReference>
<evidence type="ECO:0000256" key="1">
    <source>
        <dbReference type="SAM" id="SignalP"/>
    </source>
</evidence>
<keyword evidence="1" id="KW-0732">Signal</keyword>
<dbReference type="EMBL" id="FXYF01000007">
    <property type="protein sequence ID" value="SMX43694.1"/>
    <property type="molecule type" value="Genomic_DNA"/>
</dbReference>
<proteinExistence type="predicted"/>
<feature type="chain" id="PRO_5012466772" evidence="1">
    <location>
        <begin position="20"/>
        <end position="223"/>
    </location>
</feature>
<sequence>MLRLCFALVLLALGGAASADVAGVVRVVDGDTLVVADTRVRLHGIDAPETDQHCGGQGVPAWNCGAWVTGEVRARYDGRMASCVTLETDRYGRSVARCTVDGVDVGAELVRSGLAFAYRKYSEAYVAQERVAAVRRAGLHATGIQSPEAYRRTERRILAAQHMAFAPEGCVIKGNVSSSSGARIYHMPGQTWYAGTKISEARGERWFCSEAEARAAGWRPARH</sequence>
<dbReference type="Gene3D" id="2.40.50.90">
    <property type="match status" value="1"/>
</dbReference>
<dbReference type="Proteomes" id="UP000207598">
    <property type="component" value="Unassembled WGS sequence"/>
</dbReference>
<accession>A0A238KLR0</accession>
<gene>
    <name evidence="3" type="primary">exoI</name>
    <name evidence="3" type="ORF">MAA8898_02886</name>
</gene>
<dbReference type="OrthoDB" id="9805504at2"/>
<protein>
    <submittedName>
        <fullName evidence="3">Succinoglycan biosynthesis protein ExoI</fullName>
    </submittedName>
</protein>
<dbReference type="SMART" id="SM00318">
    <property type="entry name" value="SNc"/>
    <property type="match status" value="1"/>
</dbReference>
<dbReference type="PANTHER" id="PTHR12302">
    <property type="entry name" value="EBNA2 BINDING PROTEIN P100"/>
    <property type="match status" value="1"/>
</dbReference>